<reference evidence="3" key="1">
    <citation type="journal article" date="2019" name="Int. J. Syst. Evol. Microbiol.">
        <title>The Global Catalogue of Microorganisms (GCM) 10K type strain sequencing project: providing services to taxonomists for standard genome sequencing and annotation.</title>
        <authorList>
            <consortium name="The Broad Institute Genomics Platform"/>
            <consortium name="The Broad Institute Genome Sequencing Center for Infectious Disease"/>
            <person name="Wu L."/>
            <person name="Ma J."/>
        </authorList>
    </citation>
    <scope>NUCLEOTIDE SEQUENCE [LARGE SCALE GENOMIC DNA]</scope>
    <source>
        <strain evidence="3">KCTC 33576</strain>
    </source>
</reference>
<keyword evidence="3" id="KW-1185">Reference proteome</keyword>
<evidence type="ECO:0000313" key="3">
    <source>
        <dbReference type="Proteomes" id="UP001597391"/>
    </source>
</evidence>
<keyword evidence="1" id="KW-0732">Signal</keyword>
<dbReference type="EMBL" id="JBHUOP010000001">
    <property type="protein sequence ID" value="MFD2839008.1"/>
    <property type="molecule type" value="Genomic_DNA"/>
</dbReference>
<dbReference type="PROSITE" id="PS51257">
    <property type="entry name" value="PROKAR_LIPOPROTEIN"/>
    <property type="match status" value="1"/>
</dbReference>
<protein>
    <submittedName>
        <fullName evidence="2">DUF3515 family protein</fullName>
    </submittedName>
</protein>
<sequence>MRISCSSAVTATACVLMFGLTACTPVISVPAGTYATEPICAEVVLSLPDQVLEQDRAKTTSQATAAWGEGGAAITFTCGVEEPETASEDCQSITLDMFGEPETFDWIAYPSDTSFTFVTYGREPAMMVQVPASLNASQPTAALLDVANGVSKIPATKACE</sequence>
<organism evidence="2 3">
    <name type="scientific">Populibacterium corticicola</name>
    <dbReference type="NCBI Taxonomy" id="1812826"/>
    <lineage>
        <taxon>Bacteria</taxon>
        <taxon>Bacillati</taxon>
        <taxon>Actinomycetota</taxon>
        <taxon>Actinomycetes</taxon>
        <taxon>Micrococcales</taxon>
        <taxon>Jonesiaceae</taxon>
        <taxon>Populibacterium</taxon>
    </lineage>
</organism>
<feature type="chain" id="PRO_5045458875" evidence="1">
    <location>
        <begin position="23"/>
        <end position="160"/>
    </location>
</feature>
<evidence type="ECO:0000256" key="1">
    <source>
        <dbReference type="SAM" id="SignalP"/>
    </source>
</evidence>
<evidence type="ECO:0000313" key="2">
    <source>
        <dbReference type="EMBL" id="MFD2839008.1"/>
    </source>
</evidence>
<comment type="caution">
    <text evidence="2">The sequence shown here is derived from an EMBL/GenBank/DDBJ whole genome shotgun (WGS) entry which is preliminary data.</text>
</comment>
<name>A0ABW5XDV3_9MICO</name>
<proteinExistence type="predicted"/>
<gene>
    <name evidence="2" type="ORF">ACFSYH_00270</name>
</gene>
<feature type="signal peptide" evidence="1">
    <location>
        <begin position="1"/>
        <end position="22"/>
    </location>
</feature>
<dbReference type="InterPro" id="IPR021903">
    <property type="entry name" value="DUF3515"/>
</dbReference>
<dbReference type="Proteomes" id="UP001597391">
    <property type="component" value="Unassembled WGS sequence"/>
</dbReference>
<accession>A0ABW5XDV3</accession>
<dbReference type="Pfam" id="PF12028">
    <property type="entry name" value="DUF3515"/>
    <property type="match status" value="1"/>
</dbReference>